<keyword evidence="1" id="KW-1133">Transmembrane helix</keyword>
<keyword evidence="1" id="KW-0472">Membrane</keyword>
<organism evidence="2 3">
    <name type="scientific">candidate division CSSED10-310 bacterium</name>
    <dbReference type="NCBI Taxonomy" id="2855610"/>
    <lineage>
        <taxon>Bacteria</taxon>
        <taxon>Bacteria division CSSED10-310</taxon>
    </lineage>
</organism>
<dbReference type="InterPro" id="IPR019734">
    <property type="entry name" value="TPR_rpt"/>
</dbReference>
<keyword evidence="3" id="KW-1185">Reference proteome</keyword>
<name>A0ABV6YSM8_UNCC1</name>
<accession>A0ABV6YSM8</accession>
<evidence type="ECO:0000313" key="3">
    <source>
        <dbReference type="Proteomes" id="UP001594351"/>
    </source>
</evidence>
<keyword evidence="1" id="KW-0812">Transmembrane</keyword>
<dbReference type="Proteomes" id="UP001594351">
    <property type="component" value="Unassembled WGS sequence"/>
</dbReference>
<sequence>MTIMKHKFKLRSGAIFVGIFCLICLELLIRLIFSLTAVPLSPKKYYFSLPDEPIFVDKSRAEGKFQITNPHWIGLFNYQEFPVEKATKTVRIFCLGGSSTYGYPFGASLAWPRWLKKYLQTVYPDKQWEVINAGADCYGSFRVLQLFAEILDYEPDLIIIFSGNNEFLEPHVFRKMNPWSKMVAGLQQQLEKLILYRCLVVLNHEIRSLVVQSHSHSFSRTVTPDPSDSSDMYTVRLSHSLSGPEILRTVINRAQLKSSIAQQDRELTYALYRQNIEAMASLANHSKVHCLLLTVPTNIAEWVPNVSWAPVEKNYERAQDRADKYFRAWESCKADRNEEALAEMKSIWTDEPEDPMACFIIGLILRKMGQYEHARIYFQAARDKDRLPLRAPGALNEILKEVATKHGTGFLDLEEIFSNQSPHGICGFNLFWDNCHPTRKGQQLIAQSIMKWLRQHNVFTHKKTSTAAATDNLEEVTLAEPPALDSPWTADMIAQMGYLLECLNRFYLAEKHYRYALVMDDQNQVARSGLPRVTLIQNSGYAVQFDPYHQLREAIDLEICPD</sequence>
<dbReference type="SUPFAM" id="SSF48452">
    <property type="entry name" value="TPR-like"/>
    <property type="match status" value="1"/>
</dbReference>
<dbReference type="CDD" id="cd00229">
    <property type="entry name" value="SGNH_hydrolase"/>
    <property type="match status" value="1"/>
</dbReference>
<dbReference type="SUPFAM" id="SSF52266">
    <property type="entry name" value="SGNH hydrolase"/>
    <property type="match status" value="2"/>
</dbReference>
<comment type="caution">
    <text evidence="2">The sequence shown here is derived from an EMBL/GenBank/DDBJ whole genome shotgun (WGS) entry which is preliminary data.</text>
</comment>
<dbReference type="PANTHER" id="PTHR30383:SF5">
    <property type="entry name" value="SGNH HYDROLASE-TYPE ESTERASE DOMAIN-CONTAINING PROTEIN"/>
    <property type="match status" value="1"/>
</dbReference>
<evidence type="ECO:0008006" key="4">
    <source>
        <dbReference type="Google" id="ProtNLM"/>
    </source>
</evidence>
<reference evidence="2 3" key="1">
    <citation type="submission" date="2024-09" db="EMBL/GenBank/DDBJ databases">
        <title>Laminarin stimulates single cell rates of sulfate reduction while oxygen inhibits transcriptomic activity in coastal marine sediment.</title>
        <authorList>
            <person name="Lindsay M."/>
            <person name="Orcutt B."/>
            <person name="Emerson D."/>
            <person name="Stepanauskas R."/>
            <person name="D'Angelo T."/>
        </authorList>
    </citation>
    <scope>NUCLEOTIDE SEQUENCE [LARGE SCALE GENOMIC DNA]</scope>
    <source>
        <strain evidence="2">SAG AM-311-K15</strain>
    </source>
</reference>
<evidence type="ECO:0000256" key="1">
    <source>
        <dbReference type="SAM" id="Phobius"/>
    </source>
</evidence>
<feature type="transmembrane region" description="Helical" evidence="1">
    <location>
        <begin position="12"/>
        <end position="33"/>
    </location>
</feature>
<dbReference type="PANTHER" id="PTHR30383">
    <property type="entry name" value="THIOESTERASE 1/PROTEASE 1/LYSOPHOSPHOLIPASE L1"/>
    <property type="match status" value="1"/>
</dbReference>
<dbReference type="SMART" id="SM00028">
    <property type="entry name" value="TPR"/>
    <property type="match status" value="2"/>
</dbReference>
<dbReference type="Gene3D" id="1.25.40.10">
    <property type="entry name" value="Tetratricopeptide repeat domain"/>
    <property type="match status" value="1"/>
</dbReference>
<dbReference type="InterPro" id="IPR051532">
    <property type="entry name" value="Ester_Hydrolysis_Enzymes"/>
</dbReference>
<gene>
    <name evidence="2" type="ORF">ACFL27_03235</name>
</gene>
<dbReference type="Gene3D" id="3.40.50.1110">
    <property type="entry name" value="SGNH hydrolase"/>
    <property type="match status" value="2"/>
</dbReference>
<dbReference type="InterPro" id="IPR011990">
    <property type="entry name" value="TPR-like_helical_dom_sf"/>
</dbReference>
<proteinExistence type="predicted"/>
<evidence type="ECO:0000313" key="2">
    <source>
        <dbReference type="EMBL" id="MFC1849202.1"/>
    </source>
</evidence>
<dbReference type="EMBL" id="JBHPBY010000026">
    <property type="protein sequence ID" value="MFC1849202.1"/>
    <property type="molecule type" value="Genomic_DNA"/>
</dbReference>
<dbReference type="InterPro" id="IPR036514">
    <property type="entry name" value="SGNH_hydro_sf"/>
</dbReference>
<protein>
    <recommendedName>
        <fullName evidence="4">SGNH hydrolase-type esterase domain-containing protein</fullName>
    </recommendedName>
</protein>